<keyword evidence="2" id="KW-1185">Reference proteome</keyword>
<gene>
    <name evidence="1" type="ORF">EUTSA_v10027444mg</name>
</gene>
<protein>
    <submittedName>
        <fullName evidence="1">Uncharacterized protein</fullName>
    </submittedName>
</protein>
<evidence type="ECO:0000313" key="2">
    <source>
        <dbReference type="Proteomes" id="UP000030689"/>
    </source>
</evidence>
<dbReference type="AlphaFoldDB" id="V4MCS0"/>
<dbReference type="EMBL" id="KI517384">
    <property type="protein sequence ID" value="ESQ54244.1"/>
    <property type="molecule type" value="Genomic_DNA"/>
</dbReference>
<accession>V4MCS0</accession>
<dbReference type="Proteomes" id="UP000030689">
    <property type="component" value="Unassembled WGS sequence"/>
</dbReference>
<organism evidence="1 2">
    <name type="scientific">Eutrema salsugineum</name>
    <name type="common">Saltwater cress</name>
    <name type="synonym">Sisymbrium salsugineum</name>
    <dbReference type="NCBI Taxonomy" id="72664"/>
    <lineage>
        <taxon>Eukaryota</taxon>
        <taxon>Viridiplantae</taxon>
        <taxon>Streptophyta</taxon>
        <taxon>Embryophyta</taxon>
        <taxon>Tracheophyta</taxon>
        <taxon>Spermatophyta</taxon>
        <taxon>Magnoliopsida</taxon>
        <taxon>eudicotyledons</taxon>
        <taxon>Gunneridae</taxon>
        <taxon>Pentapetalae</taxon>
        <taxon>rosids</taxon>
        <taxon>malvids</taxon>
        <taxon>Brassicales</taxon>
        <taxon>Brassicaceae</taxon>
        <taxon>Eutremeae</taxon>
        <taxon>Eutrema</taxon>
    </lineage>
</organism>
<reference evidence="1 2" key="1">
    <citation type="journal article" date="2013" name="Front. Plant Sci.">
        <title>The Reference Genome of the Halophytic Plant Eutrema salsugineum.</title>
        <authorList>
            <person name="Yang R."/>
            <person name="Jarvis D.E."/>
            <person name="Chen H."/>
            <person name="Beilstein M.A."/>
            <person name="Grimwood J."/>
            <person name="Jenkins J."/>
            <person name="Shu S."/>
            <person name="Prochnik S."/>
            <person name="Xin M."/>
            <person name="Ma C."/>
            <person name="Schmutz J."/>
            <person name="Wing R.A."/>
            <person name="Mitchell-Olds T."/>
            <person name="Schumaker K.S."/>
            <person name="Wang X."/>
        </authorList>
    </citation>
    <scope>NUCLEOTIDE SEQUENCE [LARGE SCALE GENOMIC DNA]</scope>
</reference>
<dbReference type="OrthoDB" id="1036205at2759"/>
<dbReference type="OMA" id="ECEVEPM"/>
<name>V4MCS0_EUTSA</name>
<sequence length="278" mass="30797">MYAGISTCKMSRGCLHPLCIQKMNAQEDYDASERAALVAAYLISSARVIIELDSEFTKYSAQFLVDYAGPKNESEQGEADQQSGLMTLDECIEYLEYIVRLEEEPGQGEANQQRPELTVKDCLECAFKKGMPKAEHWGHVGCVFKVPKFAAAIPRVPMKGQVIEAKTFEDAFKLLVKQPVGAKLHVFSPEIELVGEDGVYEGPSVAGTRYLGLRDVIWIAVEEKVATVRICYKKETLDVKVSLDRMLLALPGDGDGEETQLTEPTGLLVDFIVPRLSK</sequence>
<proteinExistence type="predicted"/>
<dbReference type="KEGG" id="eus:EUTSA_v10027444mg"/>
<dbReference type="Gramene" id="ESQ54244">
    <property type="protein sequence ID" value="ESQ54244"/>
    <property type="gene ID" value="EUTSA_v10027444mg"/>
</dbReference>
<evidence type="ECO:0000313" key="1">
    <source>
        <dbReference type="EMBL" id="ESQ54244.1"/>
    </source>
</evidence>